<evidence type="ECO:0000256" key="7">
    <source>
        <dbReference type="ARBA" id="ARBA00022755"/>
    </source>
</evidence>
<evidence type="ECO:0000256" key="4">
    <source>
        <dbReference type="ARBA" id="ARBA00016460"/>
    </source>
</evidence>
<dbReference type="HAMAP" id="MF_00137">
    <property type="entry name" value="SAICAR_synth"/>
    <property type="match status" value="1"/>
</dbReference>
<dbReference type="GO" id="GO:0046084">
    <property type="term" value="P:adenine biosynthetic process"/>
    <property type="evidence" value="ECO:0007669"/>
    <property type="project" value="EnsemblFungi"/>
</dbReference>
<evidence type="ECO:0000256" key="1">
    <source>
        <dbReference type="ARBA" id="ARBA00004672"/>
    </source>
</evidence>
<dbReference type="GO" id="GO:0005737">
    <property type="term" value="C:cytoplasm"/>
    <property type="evidence" value="ECO:0007669"/>
    <property type="project" value="TreeGrafter"/>
</dbReference>
<organism evidence="11 12">
    <name type="scientific">Elaphomyces granulatus</name>
    <dbReference type="NCBI Taxonomy" id="519963"/>
    <lineage>
        <taxon>Eukaryota</taxon>
        <taxon>Fungi</taxon>
        <taxon>Dikarya</taxon>
        <taxon>Ascomycota</taxon>
        <taxon>Pezizomycotina</taxon>
        <taxon>Eurotiomycetes</taxon>
        <taxon>Eurotiomycetidae</taxon>
        <taxon>Eurotiales</taxon>
        <taxon>Elaphomycetaceae</taxon>
        <taxon>Elaphomyces</taxon>
    </lineage>
</organism>
<keyword evidence="5" id="KW-0436">Ligase</keyword>
<dbReference type="EC" id="6.3.2.6" evidence="3"/>
<keyword evidence="6" id="KW-0547">Nucleotide-binding</keyword>
<sequence length="300" mass="33437">MAETIIHPDLQGSLPLIARGKVRDLYEVNDKTLLFVATDRISAYDVVMANGIPTKGLLLTLATRAWFKILKDALPSLRTHFITLDLPPQIPAPLRPALQNRSMQVRRLKVFPIEAIVRGYITGSAWKEYQKSGTVHGIPVAPGLEESEAFPDGPLYTPSTKAKQGEHDENIHPDQAAAIVGEPYASTIASLSVQLYKAAHAYALERNLIIADTKFEFGLDEETNEVILVDEVLTPDSSRFWPKEKYVVGQAQESFDKQVLRDWLVESGLKGKEGIQMPDEIIQNTGEIYQEAFKRVTSEL</sequence>
<dbReference type="UniPathway" id="UPA00074">
    <property type="reaction ID" value="UER00131"/>
</dbReference>
<evidence type="ECO:0000256" key="3">
    <source>
        <dbReference type="ARBA" id="ARBA00012217"/>
    </source>
</evidence>
<evidence type="ECO:0000313" key="12">
    <source>
        <dbReference type="Proteomes" id="UP000243515"/>
    </source>
</evidence>
<dbReference type="InterPro" id="IPR018236">
    <property type="entry name" value="SAICAR_synthetase_CS"/>
</dbReference>
<accession>A0A232M6B8</accession>
<dbReference type="NCBIfam" id="TIGR00081">
    <property type="entry name" value="purC"/>
    <property type="match status" value="1"/>
</dbReference>
<reference evidence="11 12" key="1">
    <citation type="journal article" date="2015" name="Environ. Microbiol.">
        <title>Metagenome sequence of Elaphomyces granulatus from sporocarp tissue reveals Ascomycota ectomycorrhizal fingerprints of genome expansion and a Proteobacteria-rich microbiome.</title>
        <authorList>
            <person name="Quandt C.A."/>
            <person name="Kohler A."/>
            <person name="Hesse C.N."/>
            <person name="Sharpton T.J."/>
            <person name="Martin F."/>
            <person name="Spatafora J.W."/>
        </authorList>
    </citation>
    <scope>NUCLEOTIDE SEQUENCE [LARGE SCALE GENOMIC DNA]</scope>
    <source>
        <strain evidence="11 12">OSC145934</strain>
    </source>
</reference>
<proteinExistence type="inferred from homology"/>
<dbReference type="FunFam" id="3.30.200.20:FF:000392">
    <property type="entry name" value="Phosphoribosylaminoimidazole-succinocarboxamide synthase"/>
    <property type="match status" value="1"/>
</dbReference>
<feature type="domain" description="SAICAR synthetase/ADE2 N-terminal" evidence="10">
    <location>
        <begin position="17"/>
        <end position="276"/>
    </location>
</feature>
<dbReference type="NCBIfam" id="NF010568">
    <property type="entry name" value="PRK13961.1"/>
    <property type="match status" value="1"/>
</dbReference>
<keyword evidence="8" id="KW-0067">ATP-binding</keyword>
<dbReference type="InterPro" id="IPR028923">
    <property type="entry name" value="SAICAR_synt/ADE2_N"/>
</dbReference>
<keyword evidence="12" id="KW-1185">Reference proteome</keyword>
<dbReference type="CDD" id="cd01414">
    <property type="entry name" value="SAICAR_synt_Sc"/>
    <property type="match status" value="1"/>
</dbReference>
<evidence type="ECO:0000313" key="11">
    <source>
        <dbReference type="EMBL" id="OXV11965.1"/>
    </source>
</evidence>
<gene>
    <name evidence="11" type="ORF">Egran_00273</name>
</gene>
<evidence type="ECO:0000256" key="6">
    <source>
        <dbReference type="ARBA" id="ARBA00022741"/>
    </source>
</evidence>
<name>A0A232M6B8_9EURO</name>
<dbReference type="GO" id="GO:0004639">
    <property type="term" value="F:phosphoribosylaminoimidazolesuccinocarboxamide synthase activity"/>
    <property type="evidence" value="ECO:0007669"/>
    <property type="project" value="UniProtKB-EC"/>
</dbReference>
<dbReference type="PANTHER" id="PTHR43700">
    <property type="entry name" value="PHOSPHORIBOSYLAMINOIMIDAZOLE-SUCCINOCARBOXAMIDE SYNTHASE"/>
    <property type="match status" value="1"/>
</dbReference>
<evidence type="ECO:0000259" key="10">
    <source>
        <dbReference type="Pfam" id="PF01259"/>
    </source>
</evidence>
<evidence type="ECO:0000256" key="8">
    <source>
        <dbReference type="ARBA" id="ARBA00022840"/>
    </source>
</evidence>
<dbReference type="Gene3D" id="3.30.200.20">
    <property type="entry name" value="Phosphorylase Kinase, domain 1"/>
    <property type="match status" value="1"/>
</dbReference>
<dbReference type="InterPro" id="IPR001636">
    <property type="entry name" value="SAICAR_synth"/>
</dbReference>
<dbReference type="EMBL" id="NPHW01002204">
    <property type="protein sequence ID" value="OXV11965.1"/>
    <property type="molecule type" value="Genomic_DNA"/>
</dbReference>
<dbReference type="PROSITE" id="PS01058">
    <property type="entry name" value="SAICAR_SYNTHETASE_2"/>
    <property type="match status" value="1"/>
</dbReference>
<evidence type="ECO:0000256" key="2">
    <source>
        <dbReference type="ARBA" id="ARBA00010190"/>
    </source>
</evidence>
<dbReference type="FunFam" id="3.30.470.20:FF:000015">
    <property type="entry name" value="Phosphoribosylaminoimidazole-succinocarboxamide synthase"/>
    <property type="match status" value="1"/>
</dbReference>
<keyword evidence="7" id="KW-0658">Purine biosynthesis</keyword>
<evidence type="ECO:0000256" key="5">
    <source>
        <dbReference type="ARBA" id="ARBA00022598"/>
    </source>
</evidence>
<comment type="similarity">
    <text evidence="2">Belongs to the SAICAR synthetase family.</text>
</comment>
<comment type="caution">
    <text evidence="11">The sequence shown here is derived from an EMBL/GenBank/DDBJ whole genome shotgun (WGS) entry which is preliminary data.</text>
</comment>
<dbReference type="GO" id="GO:0005524">
    <property type="term" value="F:ATP binding"/>
    <property type="evidence" value="ECO:0007669"/>
    <property type="project" value="UniProtKB-KW"/>
</dbReference>
<dbReference type="OrthoDB" id="9991235at2759"/>
<dbReference type="Pfam" id="PF01259">
    <property type="entry name" value="SAICAR_synt"/>
    <property type="match status" value="1"/>
</dbReference>
<evidence type="ECO:0000256" key="9">
    <source>
        <dbReference type="ARBA" id="ARBA00030409"/>
    </source>
</evidence>
<dbReference type="GO" id="GO:0006189">
    <property type="term" value="P:'de novo' IMP biosynthetic process"/>
    <property type="evidence" value="ECO:0007669"/>
    <property type="project" value="UniProtKB-UniPathway"/>
</dbReference>
<dbReference type="AlphaFoldDB" id="A0A232M6B8"/>
<dbReference type="Proteomes" id="UP000243515">
    <property type="component" value="Unassembled WGS sequence"/>
</dbReference>
<dbReference type="PROSITE" id="PS01057">
    <property type="entry name" value="SAICAR_SYNTHETASE_1"/>
    <property type="match status" value="1"/>
</dbReference>
<protein>
    <recommendedName>
        <fullName evidence="4">Phosphoribosylaminoimidazole-succinocarboxamide synthase</fullName>
        <ecNumber evidence="3">6.3.2.6</ecNumber>
    </recommendedName>
    <alternativeName>
        <fullName evidence="9">SAICAR synthetase</fullName>
    </alternativeName>
</protein>
<dbReference type="Gene3D" id="3.30.470.20">
    <property type="entry name" value="ATP-grasp fold, B domain"/>
    <property type="match status" value="1"/>
</dbReference>
<comment type="pathway">
    <text evidence="1">Purine metabolism; IMP biosynthesis via de novo pathway; 5-amino-1-(5-phospho-D-ribosyl)imidazole-4-carboxamide from 5-amino-1-(5-phospho-D-ribosyl)imidazole-4-carboxylate: step 1/2.</text>
</comment>
<dbReference type="PANTHER" id="PTHR43700:SF1">
    <property type="entry name" value="PHOSPHORIBOSYLAMINOIMIDAZOLE-SUCCINOCARBOXAMIDE SYNTHASE"/>
    <property type="match status" value="1"/>
</dbReference>
<dbReference type="SUPFAM" id="SSF56104">
    <property type="entry name" value="SAICAR synthase-like"/>
    <property type="match status" value="1"/>
</dbReference>